<proteinExistence type="predicted"/>
<dbReference type="PANTHER" id="PTHR36180:SF2">
    <property type="entry name" value="BRO FAMILY PROTEIN"/>
    <property type="match status" value="1"/>
</dbReference>
<evidence type="ECO:0000313" key="3">
    <source>
        <dbReference type="Proteomes" id="UP000293296"/>
    </source>
</evidence>
<evidence type="ECO:0000259" key="1">
    <source>
        <dbReference type="PROSITE" id="PS51750"/>
    </source>
</evidence>
<dbReference type="RefSeq" id="WP_129351646.1">
    <property type="nucleotide sequence ID" value="NZ_CP026538.1"/>
</dbReference>
<dbReference type="Proteomes" id="UP000293296">
    <property type="component" value="Chromosome"/>
</dbReference>
<dbReference type="InterPro" id="IPR003497">
    <property type="entry name" value="BRO_N_domain"/>
</dbReference>
<gene>
    <name evidence="2" type="ORF">C3Y92_08420</name>
</gene>
<dbReference type="PROSITE" id="PS51750">
    <property type="entry name" value="BRO_N"/>
    <property type="match status" value="1"/>
</dbReference>
<keyword evidence="3" id="KW-1185">Reference proteome</keyword>
<reference evidence="2 3" key="1">
    <citation type="submission" date="2018-02" db="EMBL/GenBank/DDBJ databases">
        <title>Genome sequence of Desulfovibrio carbinolicus DSM 3852.</title>
        <authorList>
            <person name="Wilbanks E."/>
            <person name="Skennerton C.T."/>
            <person name="Orphan V.J."/>
        </authorList>
    </citation>
    <scope>NUCLEOTIDE SEQUENCE [LARGE SCALE GENOMIC DNA]</scope>
    <source>
        <strain evidence="2 3">DSM 3852</strain>
    </source>
</reference>
<dbReference type="KEGG" id="dcb:C3Y92_08420"/>
<organism evidence="2 3">
    <name type="scientific">Solidesulfovibrio carbinolicus</name>
    <dbReference type="NCBI Taxonomy" id="296842"/>
    <lineage>
        <taxon>Bacteria</taxon>
        <taxon>Pseudomonadati</taxon>
        <taxon>Thermodesulfobacteriota</taxon>
        <taxon>Desulfovibrionia</taxon>
        <taxon>Desulfovibrionales</taxon>
        <taxon>Desulfovibrionaceae</taxon>
        <taxon>Solidesulfovibrio</taxon>
    </lineage>
</organism>
<sequence>MAKRSATPVIEGELVPIGESFAGPIADNILLNSDDDQIRVVVDGAGRPWFVARDVCAAFGDTHYRRSFGRLDDDEKGVTHIVTAGGKQLMAIVNEQGLFSMLLSMDPKKSPLCHVDYERVNRRIDKLKAFKRWLFKEVLPAIRKYGAYMTPTVVEKALIDIDTIIDLALKLKAERSTGDSACKDASFAITS</sequence>
<dbReference type="EMBL" id="CP026538">
    <property type="protein sequence ID" value="QAZ67252.1"/>
    <property type="molecule type" value="Genomic_DNA"/>
</dbReference>
<feature type="domain" description="Bro-N" evidence="1">
    <location>
        <begin position="22"/>
        <end position="146"/>
    </location>
</feature>
<dbReference type="OrthoDB" id="9808959at2"/>
<dbReference type="AlphaFoldDB" id="A0A4V0YQR8"/>
<evidence type="ECO:0000313" key="2">
    <source>
        <dbReference type="EMBL" id="QAZ67252.1"/>
    </source>
</evidence>
<dbReference type="SMART" id="SM01040">
    <property type="entry name" value="Bro-N"/>
    <property type="match status" value="1"/>
</dbReference>
<dbReference type="Pfam" id="PF02498">
    <property type="entry name" value="Bro-N"/>
    <property type="match status" value="1"/>
</dbReference>
<name>A0A4V0YQR8_9BACT</name>
<protein>
    <recommendedName>
        <fullName evidence="1">Bro-N domain-containing protein</fullName>
    </recommendedName>
</protein>
<dbReference type="PANTHER" id="PTHR36180">
    <property type="entry name" value="DNA-BINDING PROTEIN-RELATED-RELATED"/>
    <property type="match status" value="1"/>
</dbReference>
<accession>A0A4V0YQR8</accession>